<keyword evidence="5" id="KW-0808">Transferase</keyword>
<dbReference type="EMBL" id="BJYG01000006">
    <property type="protein sequence ID" value="GEN62481.1"/>
    <property type="molecule type" value="Genomic_DNA"/>
</dbReference>
<dbReference type="InterPro" id="IPR036890">
    <property type="entry name" value="HATPase_C_sf"/>
</dbReference>
<dbReference type="InterPro" id="IPR004358">
    <property type="entry name" value="Sig_transdc_His_kin-like_C"/>
</dbReference>
<evidence type="ECO:0000256" key="1">
    <source>
        <dbReference type="ARBA" id="ARBA00000085"/>
    </source>
</evidence>
<proteinExistence type="predicted"/>
<feature type="transmembrane region" description="Helical" evidence="12">
    <location>
        <begin position="182"/>
        <end position="203"/>
    </location>
</feature>
<dbReference type="Gene3D" id="1.10.287.130">
    <property type="match status" value="1"/>
</dbReference>
<feature type="region of interest" description="Disordered" evidence="11">
    <location>
        <begin position="113"/>
        <end position="145"/>
    </location>
</feature>
<feature type="compositionally biased region" description="Basic residues" evidence="11">
    <location>
        <begin position="121"/>
        <end position="137"/>
    </location>
</feature>
<comment type="subcellular location">
    <subcellularLocation>
        <location evidence="2">Membrane</location>
    </subcellularLocation>
</comment>
<accession>A0A511XHV1</accession>
<feature type="domain" description="Histidine kinase" evidence="13">
    <location>
        <begin position="265"/>
        <end position="466"/>
    </location>
</feature>
<keyword evidence="8 12" id="KW-1133">Transmembrane helix</keyword>
<dbReference type="PRINTS" id="PR00344">
    <property type="entry name" value="BCTRLSENSOR"/>
</dbReference>
<dbReference type="InterPro" id="IPR003660">
    <property type="entry name" value="HAMP_dom"/>
</dbReference>
<dbReference type="GO" id="GO:0000160">
    <property type="term" value="P:phosphorelay signal transduction system"/>
    <property type="evidence" value="ECO:0007669"/>
    <property type="project" value="UniProtKB-KW"/>
</dbReference>
<dbReference type="EC" id="2.7.13.3" evidence="3"/>
<protein>
    <recommendedName>
        <fullName evidence="3">histidine kinase</fullName>
        <ecNumber evidence="3">2.7.13.3</ecNumber>
    </recommendedName>
</protein>
<keyword evidence="10 12" id="KW-0472">Membrane</keyword>
<dbReference type="RefSeq" id="WP_146886111.1">
    <property type="nucleotide sequence ID" value="NZ_BJYG01000006.1"/>
</dbReference>
<evidence type="ECO:0000256" key="6">
    <source>
        <dbReference type="ARBA" id="ARBA00022692"/>
    </source>
</evidence>
<sequence>MRFLPKSLTGRLLVTATLSIIVALVIATAFISHILEGFVLHGLDERLDAQIEALAGSLGADGTPDRAKIPDIFPFSRPGSGWAWEIITPDETLVSASLGADTLHLPTYWKQIPPRPPHGPGSHRTHAFSHGGHHLHPRPLDGQDSSGRTVHYRIADLKTPDGTVSIITMAPRALVERPLRTAMFPLIFSIAALGLFLTTALIVQLRVGLRPLTTLRATLRDVQTGKARRIKATEPTELLPLIQEINSLIATNEQALSNARGHVANLAHGLKTPLATLRLDLEDGGSHPDSALLGLVTRMEQQIRHHLGRARMVETAAGEAAVPPEPLAPHVADLAAALRRIHADRNVTAETDIPETLSVRCDPQDLDELLGNVLDNAWRYARSAVHIDATRKDRFARLDITDDGPGMTPADMDKAILKGQRLDEREPGHGFGLPIAREIAELHGGSLTLRPAASGGLCVTLRLPAG</sequence>
<feature type="transmembrane region" description="Helical" evidence="12">
    <location>
        <begin position="12"/>
        <end position="35"/>
    </location>
</feature>
<gene>
    <name evidence="15" type="ORF">AOE01nite_07050</name>
</gene>
<evidence type="ECO:0000256" key="4">
    <source>
        <dbReference type="ARBA" id="ARBA00022553"/>
    </source>
</evidence>
<dbReference type="GO" id="GO:0005886">
    <property type="term" value="C:plasma membrane"/>
    <property type="evidence" value="ECO:0007669"/>
    <property type="project" value="TreeGrafter"/>
</dbReference>
<keyword evidence="7 15" id="KW-0418">Kinase</keyword>
<dbReference type="AlphaFoldDB" id="A0A511XHV1"/>
<keyword evidence="4" id="KW-0597">Phosphoprotein</keyword>
<name>A0A511XHV1_9PROT</name>
<dbReference type="GO" id="GO:0004673">
    <property type="term" value="F:protein histidine kinase activity"/>
    <property type="evidence" value="ECO:0007669"/>
    <property type="project" value="UniProtKB-EC"/>
</dbReference>
<evidence type="ECO:0000256" key="8">
    <source>
        <dbReference type="ARBA" id="ARBA00022989"/>
    </source>
</evidence>
<dbReference type="SUPFAM" id="SSF55874">
    <property type="entry name" value="ATPase domain of HSP90 chaperone/DNA topoisomerase II/histidine kinase"/>
    <property type="match status" value="1"/>
</dbReference>
<dbReference type="PANTHER" id="PTHR45436">
    <property type="entry name" value="SENSOR HISTIDINE KINASE YKOH"/>
    <property type="match status" value="1"/>
</dbReference>
<dbReference type="InterPro" id="IPR005467">
    <property type="entry name" value="His_kinase_dom"/>
</dbReference>
<dbReference type="PANTHER" id="PTHR45436:SF5">
    <property type="entry name" value="SENSOR HISTIDINE KINASE TRCS"/>
    <property type="match status" value="1"/>
</dbReference>
<dbReference type="Pfam" id="PF02518">
    <property type="entry name" value="HATPase_c"/>
    <property type="match status" value="1"/>
</dbReference>
<dbReference type="InterPro" id="IPR003594">
    <property type="entry name" value="HATPase_dom"/>
</dbReference>
<dbReference type="PROSITE" id="PS50885">
    <property type="entry name" value="HAMP"/>
    <property type="match status" value="1"/>
</dbReference>
<comment type="catalytic activity">
    <reaction evidence="1">
        <text>ATP + protein L-histidine = ADP + protein N-phospho-L-histidine.</text>
        <dbReference type="EC" id="2.7.13.3"/>
    </reaction>
</comment>
<evidence type="ECO:0000256" key="3">
    <source>
        <dbReference type="ARBA" id="ARBA00012438"/>
    </source>
</evidence>
<dbReference type="InterPro" id="IPR050428">
    <property type="entry name" value="TCS_sensor_his_kinase"/>
</dbReference>
<keyword evidence="16" id="KW-1185">Reference proteome</keyword>
<keyword evidence="9" id="KW-0902">Two-component regulatory system</keyword>
<evidence type="ECO:0000256" key="10">
    <source>
        <dbReference type="ARBA" id="ARBA00023136"/>
    </source>
</evidence>
<feature type="domain" description="HAMP" evidence="14">
    <location>
        <begin position="206"/>
        <end position="257"/>
    </location>
</feature>
<dbReference type="Gene3D" id="3.30.565.10">
    <property type="entry name" value="Histidine kinase-like ATPase, C-terminal domain"/>
    <property type="match status" value="1"/>
</dbReference>
<dbReference type="SMART" id="SM00387">
    <property type="entry name" value="HATPase_c"/>
    <property type="match status" value="1"/>
</dbReference>
<keyword evidence="6 12" id="KW-0812">Transmembrane</keyword>
<dbReference type="PROSITE" id="PS50109">
    <property type="entry name" value="HIS_KIN"/>
    <property type="match status" value="1"/>
</dbReference>
<evidence type="ECO:0000256" key="7">
    <source>
        <dbReference type="ARBA" id="ARBA00022777"/>
    </source>
</evidence>
<evidence type="ECO:0000259" key="14">
    <source>
        <dbReference type="PROSITE" id="PS50885"/>
    </source>
</evidence>
<organism evidence="15 16">
    <name type="scientific">Acetobacter oeni</name>
    <dbReference type="NCBI Taxonomy" id="304077"/>
    <lineage>
        <taxon>Bacteria</taxon>
        <taxon>Pseudomonadati</taxon>
        <taxon>Pseudomonadota</taxon>
        <taxon>Alphaproteobacteria</taxon>
        <taxon>Acetobacterales</taxon>
        <taxon>Acetobacteraceae</taxon>
        <taxon>Acetobacter</taxon>
    </lineage>
</organism>
<comment type="caution">
    <text evidence="15">The sequence shown here is derived from an EMBL/GenBank/DDBJ whole genome shotgun (WGS) entry which is preliminary data.</text>
</comment>
<dbReference type="Proteomes" id="UP000321746">
    <property type="component" value="Unassembled WGS sequence"/>
</dbReference>
<evidence type="ECO:0000256" key="9">
    <source>
        <dbReference type="ARBA" id="ARBA00023012"/>
    </source>
</evidence>
<evidence type="ECO:0000313" key="15">
    <source>
        <dbReference type="EMBL" id="GEN62481.1"/>
    </source>
</evidence>
<evidence type="ECO:0000256" key="5">
    <source>
        <dbReference type="ARBA" id="ARBA00022679"/>
    </source>
</evidence>
<evidence type="ECO:0000256" key="2">
    <source>
        <dbReference type="ARBA" id="ARBA00004370"/>
    </source>
</evidence>
<dbReference type="OrthoDB" id="9809567at2"/>
<evidence type="ECO:0000256" key="12">
    <source>
        <dbReference type="SAM" id="Phobius"/>
    </source>
</evidence>
<reference evidence="15 16" key="1">
    <citation type="submission" date="2019-07" db="EMBL/GenBank/DDBJ databases">
        <title>Whole genome shotgun sequence of Acetobacter oeni NBRC 105207.</title>
        <authorList>
            <person name="Hosoyama A."/>
            <person name="Uohara A."/>
            <person name="Ohji S."/>
            <person name="Ichikawa N."/>
        </authorList>
    </citation>
    <scope>NUCLEOTIDE SEQUENCE [LARGE SCALE GENOMIC DNA]</scope>
    <source>
        <strain evidence="15 16">NBRC 105207</strain>
    </source>
</reference>
<evidence type="ECO:0000259" key="13">
    <source>
        <dbReference type="PROSITE" id="PS50109"/>
    </source>
</evidence>
<evidence type="ECO:0000313" key="16">
    <source>
        <dbReference type="Proteomes" id="UP000321746"/>
    </source>
</evidence>
<evidence type="ECO:0000256" key="11">
    <source>
        <dbReference type="SAM" id="MobiDB-lite"/>
    </source>
</evidence>